<dbReference type="GeneTree" id="ENSGT00390000013916"/>
<dbReference type="AlphaFoldDB" id="A0A9L0TQI7"/>
<proteinExistence type="predicted"/>
<evidence type="ECO:0000313" key="3">
    <source>
        <dbReference type="Proteomes" id="UP000002281"/>
    </source>
</evidence>
<organism evidence="2 3">
    <name type="scientific">Equus caballus</name>
    <name type="common">Horse</name>
    <dbReference type="NCBI Taxonomy" id="9796"/>
    <lineage>
        <taxon>Eukaryota</taxon>
        <taxon>Metazoa</taxon>
        <taxon>Chordata</taxon>
        <taxon>Craniata</taxon>
        <taxon>Vertebrata</taxon>
        <taxon>Euteleostomi</taxon>
        <taxon>Mammalia</taxon>
        <taxon>Eutheria</taxon>
        <taxon>Laurasiatheria</taxon>
        <taxon>Perissodactyla</taxon>
        <taxon>Equidae</taxon>
        <taxon>Equus</taxon>
    </lineage>
</organism>
<sequence>MEQSSDSLGVNHNDSQESQTDSQLLTCMDSRDPSFGQNGSPRVLPITTREADDSLTSQNVPGPLTQTQTLSAEQFHLVDQNGQPVQYELQSLGDSNAQMMIVASPSEDGQVLRVIPSTQTGMAPVVIPQGQLVDVTSPQDVSKEKPSDRKLPVVRVDALADNSSSYILHPQASLTLSKKTVTRMFEEPFLGPLQTLSSNTPMWACRLRSCEKIGDSYRGYCISETELESVLTFHKQQTQSVWGTRQSPSPAKPATRLMWKSQYVPYDGIPFVNAVSVGQESQSSLARWLCLRFSRKTASKVTGLHSSHSLTGRGSAAKLTHGAAGRPYSCPVGLCTELPHHMTADFTQRAVQARVREYPSSLTGLLAGLTPVLWASAQSCLTT</sequence>
<feature type="compositionally biased region" description="Polar residues" evidence="1">
    <location>
        <begin position="1"/>
        <end position="25"/>
    </location>
</feature>
<evidence type="ECO:0000313" key="2">
    <source>
        <dbReference type="Ensembl" id="ENSECAP00000088902.1"/>
    </source>
</evidence>
<name>A0A9L0TQI7_HORSE</name>
<gene>
    <name evidence="2" type="primary">CARF</name>
</gene>
<dbReference type="Ensembl" id="ENSECAT00000119948.1">
    <property type="protein sequence ID" value="ENSECAP00000088902.1"/>
    <property type="gene ID" value="ENSECAG00000017624.3"/>
</dbReference>
<dbReference type="GO" id="GO:0003700">
    <property type="term" value="F:DNA-binding transcription factor activity"/>
    <property type="evidence" value="ECO:0007669"/>
    <property type="project" value="InterPro"/>
</dbReference>
<dbReference type="Proteomes" id="UP000002281">
    <property type="component" value="Chromosome 18"/>
</dbReference>
<protein>
    <submittedName>
        <fullName evidence="2">Calcium responsive transcription factor</fullName>
    </submittedName>
</protein>
<dbReference type="PANTHER" id="PTHR14694:SF1">
    <property type="entry name" value="CALCIUM-RESPONSIVE TRANSCRIPTION FACTOR"/>
    <property type="match status" value="1"/>
</dbReference>
<dbReference type="PANTHER" id="PTHR14694">
    <property type="entry name" value="CALCIUM-RESPONSIVE TRANSCRIPTION FACTOR"/>
    <property type="match status" value="1"/>
</dbReference>
<reference evidence="2" key="2">
    <citation type="submission" date="2025-08" db="UniProtKB">
        <authorList>
            <consortium name="Ensembl"/>
        </authorList>
    </citation>
    <scope>IDENTIFICATION</scope>
    <source>
        <strain evidence="2">Thoroughbred</strain>
    </source>
</reference>
<evidence type="ECO:0000256" key="1">
    <source>
        <dbReference type="SAM" id="MobiDB-lite"/>
    </source>
</evidence>
<keyword evidence="3" id="KW-1185">Reference proteome</keyword>
<reference evidence="2 3" key="1">
    <citation type="journal article" date="2009" name="Science">
        <title>Genome sequence, comparative analysis, and population genetics of the domestic horse.</title>
        <authorList>
            <consortium name="Broad Institute Genome Sequencing Platform"/>
            <consortium name="Broad Institute Whole Genome Assembly Team"/>
            <person name="Wade C.M."/>
            <person name="Giulotto E."/>
            <person name="Sigurdsson S."/>
            <person name="Zoli M."/>
            <person name="Gnerre S."/>
            <person name="Imsland F."/>
            <person name="Lear T.L."/>
            <person name="Adelson D.L."/>
            <person name="Bailey E."/>
            <person name="Bellone R.R."/>
            <person name="Bloecker H."/>
            <person name="Distl O."/>
            <person name="Edgar R.C."/>
            <person name="Garber M."/>
            <person name="Leeb T."/>
            <person name="Mauceli E."/>
            <person name="MacLeod J.N."/>
            <person name="Penedo M.C.T."/>
            <person name="Raison J.M."/>
            <person name="Sharpe T."/>
            <person name="Vogel J."/>
            <person name="Andersson L."/>
            <person name="Antczak D.F."/>
            <person name="Biagi T."/>
            <person name="Binns M.M."/>
            <person name="Chowdhary B.P."/>
            <person name="Coleman S.J."/>
            <person name="Della Valle G."/>
            <person name="Fryc S."/>
            <person name="Guerin G."/>
            <person name="Hasegawa T."/>
            <person name="Hill E.W."/>
            <person name="Jurka J."/>
            <person name="Kiialainen A."/>
            <person name="Lindgren G."/>
            <person name="Liu J."/>
            <person name="Magnani E."/>
            <person name="Mickelson J.R."/>
            <person name="Murray J."/>
            <person name="Nergadze S.G."/>
            <person name="Onofrio R."/>
            <person name="Pedroni S."/>
            <person name="Piras M.F."/>
            <person name="Raudsepp T."/>
            <person name="Rocchi M."/>
            <person name="Roeed K.H."/>
            <person name="Ryder O.A."/>
            <person name="Searle S."/>
            <person name="Skow L."/>
            <person name="Swinburne J.E."/>
            <person name="Syvaenen A.C."/>
            <person name="Tozaki T."/>
            <person name="Valberg S.J."/>
            <person name="Vaudin M."/>
            <person name="White J.R."/>
            <person name="Zody M.C."/>
            <person name="Lander E.S."/>
            <person name="Lindblad-Toh K."/>
        </authorList>
    </citation>
    <scope>NUCLEOTIDE SEQUENCE [LARGE SCALE GENOMIC DNA]</scope>
    <source>
        <strain evidence="2 3">Thoroughbred</strain>
    </source>
</reference>
<dbReference type="Pfam" id="PF15299">
    <property type="entry name" value="ALS2CR8"/>
    <property type="match status" value="1"/>
</dbReference>
<accession>A0A9L0TQI7</accession>
<dbReference type="InterPro" id="IPR029309">
    <property type="entry name" value="CaRF"/>
</dbReference>
<feature type="region of interest" description="Disordered" evidence="1">
    <location>
        <begin position="1"/>
        <end position="43"/>
    </location>
</feature>
<reference evidence="2" key="3">
    <citation type="submission" date="2025-09" db="UniProtKB">
        <authorList>
            <consortium name="Ensembl"/>
        </authorList>
    </citation>
    <scope>IDENTIFICATION</scope>
    <source>
        <strain evidence="2">Thoroughbred</strain>
    </source>
</reference>